<dbReference type="CDD" id="cd06127">
    <property type="entry name" value="DEDDh"/>
    <property type="match status" value="1"/>
</dbReference>
<comment type="caution">
    <text evidence="10">The sequence shown here is derived from an EMBL/GenBank/DDBJ whole genome shotgun (WGS) entry which is preliminary data.</text>
</comment>
<dbReference type="Pfam" id="PF00929">
    <property type="entry name" value="RNase_T"/>
    <property type="match status" value="1"/>
</dbReference>
<dbReference type="OrthoDB" id="9776650at2"/>
<dbReference type="PANTHER" id="PTHR30231">
    <property type="entry name" value="DNA POLYMERASE III SUBUNIT EPSILON"/>
    <property type="match status" value="1"/>
</dbReference>
<dbReference type="CDD" id="cd09755">
    <property type="entry name" value="Cas2_I-E"/>
    <property type="match status" value="1"/>
</dbReference>
<dbReference type="GO" id="GO:0003676">
    <property type="term" value="F:nucleic acid binding"/>
    <property type="evidence" value="ECO:0007669"/>
    <property type="project" value="InterPro"/>
</dbReference>
<keyword evidence="2" id="KW-0548">Nucleotidyltransferase</keyword>
<dbReference type="AlphaFoldDB" id="A0A0R1LN46"/>
<evidence type="ECO:0000256" key="6">
    <source>
        <dbReference type="ARBA" id="ARBA00022839"/>
    </source>
</evidence>
<keyword evidence="1" id="KW-0808">Transferase</keyword>
<dbReference type="PATRIC" id="fig|1423776.4.peg.1357"/>
<dbReference type="GO" id="GO:0005829">
    <property type="term" value="C:cytosol"/>
    <property type="evidence" value="ECO:0007669"/>
    <property type="project" value="TreeGrafter"/>
</dbReference>
<dbReference type="InterPro" id="IPR012337">
    <property type="entry name" value="RNaseH-like_sf"/>
</dbReference>
<dbReference type="NCBIfam" id="TIGR01873">
    <property type="entry name" value="cas_CT1978"/>
    <property type="match status" value="1"/>
</dbReference>
<name>A0A0R1LN46_9LACO</name>
<organism evidence="10 11">
    <name type="scientific">Secundilactobacillus odoratitofui DSM 19909 = JCM 15043</name>
    <dbReference type="NCBI Taxonomy" id="1423776"/>
    <lineage>
        <taxon>Bacteria</taxon>
        <taxon>Bacillati</taxon>
        <taxon>Bacillota</taxon>
        <taxon>Bacilli</taxon>
        <taxon>Lactobacillales</taxon>
        <taxon>Lactobacillaceae</taxon>
        <taxon>Secundilactobacillus</taxon>
    </lineage>
</organism>
<dbReference type="RefSeq" id="WP_056948246.1">
    <property type="nucleotide sequence ID" value="NZ_AZEE01000029.1"/>
</dbReference>
<accession>A0A0R1LN46</accession>
<dbReference type="EMBL" id="AZEE01000029">
    <property type="protein sequence ID" value="KRK97323.1"/>
    <property type="molecule type" value="Genomic_DNA"/>
</dbReference>
<dbReference type="InterPro" id="IPR010152">
    <property type="entry name" value="CRISPR-assoc_prot_Cas2_sub"/>
</dbReference>
<dbReference type="SMART" id="SM00479">
    <property type="entry name" value="EXOIII"/>
    <property type="match status" value="1"/>
</dbReference>
<keyword evidence="6 10" id="KW-0269">Exonuclease</keyword>
<gene>
    <name evidence="10" type="ORF">FD04_GL001339</name>
</gene>
<protein>
    <recommendedName>
        <fullName evidence="8">DNA polymerase III polC-type</fullName>
    </recommendedName>
</protein>
<evidence type="ECO:0000313" key="11">
    <source>
        <dbReference type="Proteomes" id="UP000051160"/>
    </source>
</evidence>
<evidence type="ECO:0000256" key="1">
    <source>
        <dbReference type="ARBA" id="ARBA00022679"/>
    </source>
</evidence>
<sequence>MIVITLTKVPASLRGVLTKWYQEVQTGVYVGNVSAKVRDLVWKRICRDIGQGQATMVYNAKNEFGYQFRTTRNDYQVIDFDGVPLMKHLKQAPTARKRGFSDAAKRRMAQKMSKKVNKAVNATEVVELVAVDVETTGLDVTKDAIISIGAVKMGKTGKFEDFDVLVKTKLDVPEAITELTGISNHDLDSQGISLTSALEQLKQFVGDLPICGYNLRFDDEFLTTGFEKNAITELTNRRIDLLPVVKKTNQFLDNYRLMTTLSNYSIENPSPHHALSDARATLKLATKLIENGNLQI</sequence>
<evidence type="ECO:0000256" key="3">
    <source>
        <dbReference type="ARBA" id="ARBA00022705"/>
    </source>
</evidence>
<dbReference type="Proteomes" id="UP000051160">
    <property type="component" value="Unassembled WGS sequence"/>
</dbReference>
<dbReference type="GO" id="GO:0003887">
    <property type="term" value="F:DNA-directed DNA polymerase activity"/>
    <property type="evidence" value="ECO:0007669"/>
    <property type="project" value="UniProtKB-KW"/>
</dbReference>
<dbReference type="FunFam" id="3.30.420.10:FF:000045">
    <property type="entry name" value="3'-5' exonuclease DinG"/>
    <property type="match status" value="1"/>
</dbReference>
<dbReference type="GO" id="GO:0008408">
    <property type="term" value="F:3'-5' exonuclease activity"/>
    <property type="evidence" value="ECO:0007669"/>
    <property type="project" value="TreeGrafter"/>
</dbReference>
<keyword evidence="4" id="KW-0540">Nuclease</keyword>
<evidence type="ECO:0000256" key="2">
    <source>
        <dbReference type="ARBA" id="ARBA00022695"/>
    </source>
</evidence>
<dbReference type="Pfam" id="PF09707">
    <property type="entry name" value="Cas_Cas2CT1978"/>
    <property type="match status" value="1"/>
</dbReference>
<dbReference type="InterPro" id="IPR013520">
    <property type="entry name" value="Ribonucl_H"/>
</dbReference>
<keyword evidence="3" id="KW-0235">DNA replication</keyword>
<dbReference type="Gene3D" id="3.30.420.10">
    <property type="entry name" value="Ribonuclease H-like superfamily/Ribonuclease H"/>
    <property type="match status" value="1"/>
</dbReference>
<feature type="domain" description="Exonuclease" evidence="9">
    <location>
        <begin position="127"/>
        <end position="294"/>
    </location>
</feature>
<evidence type="ECO:0000256" key="7">
    <source>
        <dbReference type="ARBA" id="ARBA00022932"/>
    </source>
</evidence>
<dbReference type="InterPro" id="IPR036397">
    <property type="entry name" value="RNaseH_sf"/>
</dbReference>
<keyword evidence="7" id="KW-0239">DNA-directed DNA polymerase</keyword>
<evidence type="ECO:0000313" key="10">
    <source>
        <dbReference type="EMBL" id="KRK97323.1"/>
    </source>
</evidence>
<evidence type="ECO:0000256" key="5">
    <source>
        <dbReference type="ARBA" id="ARBA00022801"/>
    </source>
</evidence>
<dbReference type="GO" id="GO:0006260">
    <property type="term" value="P:DNA replication"/>
    <property type="evidence" value="ECO:0007669"/>
    <property type="project" value="UniProtKB-KW"/>
</dbReference>
<keyword evidence="5" id="KW-0378">Hydrolase</keyword>
<dbReference type="SUPFAM" id="SSF53098">
    <property type="entry name" value="Ribonuclease H-like"/>
    <property type="match status" value="1"/>
</dbReference>
<evidence type="ECO:0000256" key="4">
    <source>
        <dbReference type="ARBA" id="ARBA00022722"/>
    </source>
</evidence>
<reference evidence="10 11" key="1">
    <citation type="journal article" date="2015" name="Genome Announc.">
        <title>Expanding the biotechnology potential of lactobacilli through comparative genomics of 213 strains and associated genera.</title>
        <authorList>
            <person name="Sun Z."/>
            <person name="Harris H.M."/>
            <person name="McCann A."/>
            <person name="Guo C."/>
            <person name="Argimon S."/>
            <person name="Zhang W."/>
            <person name="Yang X."/>
            <person name="Jeffery I.B."/>
            <person name="Cooney J.C."/>
            <person name="Kagawa T.F."/>
            <person name="Liu W."/>
            <person name="Song Y."/>
            <person name="Salvetti E."/>
            <person name="Wrobel A."/>
            <person name="Rasinkangas P."/>
            <person name="Parkhill J."/>
            <person name="Rea M.C."/>
            <person name="O'Sullivan O."/>
            <person name="Ritari J."/>
            <person name="Douillard F.P."/>
            <person name="Paul Ross R."/>
            <person name="Yang R."/>
            <person name="Briner A.E."/>
            <person name="Felis G.E."/>
            <person name="de Vos W.M."/>
            <person name="Barrangou R."/>
            <person name="Klaenhammer T.R."/>
            <person name="Caufield P.W."/>
            <person name="Cui Y."/>
            <person name="Zhang H."/>
            <person name="O'Toole P.W."/>
        </authorList>
    </citation>
    <scope>NUCLEOTIDE SEQUENCE [LARGE SCALE GENOMIC DNA]</scope>
    <source>
        <strain evidence="10 11">DSM 19909</strain>
    </source>
</reference>
<proteinExistence type="predicted"/>
<dbReference type="STRING" id="1423776.FD04_GL001339"/>
<dbReference type="PANTHER" id="PTHR30231:SF4">
    <property type="entry name" value="PROTEIN NEN2"/>
    <property type="match status" value="1"/>
</dbReference>
<evidence type="ECO:0000256" key="8">
    <source>
        <dbReference type="ARBA" id="ARBA00070925"/>
    </source>
</evidence>
<keyword evidence="11" id="KW-1185">Reference proteome</keyword>
<evidence type="ECO:0000259" key="9">
    <source>
        <dbReference type="SMART" id="SM00479"/>
    </source>
</evidence>
<dbReference type="Gene3D" id="3.30.70.240">
    <property type="match status" value="1"/>
</dbReference>